<dbReference type="CDD" id="cd03714">
    <property type="entry name" value="RT_DIRS1"/>
    <property type="match status" value="1"/>
</dbReference>
<dbReference type="Pfam" id="PF00078">
    <property type="entry name" value="RVT_1"/>
    <property type="match status" value="1"/>
</dbReference>
<dbReference type="InterPro" id="IPR043502">
    <property type="entry name" value="DNA/RNA_pol_sf"/>
</dbReference>
<gene>
    <name evidence="3" type="ORF">ElyMa_004153400</name>
</gene>
<dbReference type="AlphaFoldDB" id="A0AAV4GGC3"/>
<dbReference type="InterPro" id="IPR043128">
    <property type="entry name" value="Rev_trsase/Diguanyl_cyclase"/>
</dbReference>
<feature type="compositionally biased region" description="Basic and acidic residues" evidence="1">
    <location>
        <begin position="906"/>
        <end position="917"/>
    </location>
</feature>
<dbReference type="Gene3D" id="3.30.70.270">
    <property type="match status" value="1"/>
</dbReference>
<dbReference type="PANTHER" id="PTHR33050">
    <property type="entry name" value="REVERSE TRANSCRIPTASE DOMAIN-CONTAINING PROTEIN"/>
    <property type="match status" value="1"/>
</dbReference>
<comment type="caution">
    <text evidence="3">The sequence shown here is derived from an EMBL/GenBank/DDBJ whole genome shotgun (WGS) entry which is preliminary data.</text>
</comment>
<dbReference type="CDD" id="cd09275">
    <property type="entry name" value="RNase_HI_RT_DIRS1"/>
    <property type="match status" value="1"/>
</dbReference>
<dbReference type="GO" id="GO:0003964">
    <property type="term" value="F:RNA-directed DNA polymerase activity"/>
    <property type="evidence" value="ECO:0007669"/>
    <property type="project" value="UniProtKB-KW"/>
</dbReference>
<dbReference type="Gene3D" id="3.10.10.10">
    <property type="entry name" value="HIV Type 1 Reverse Transcriptase, subunit A, domain 1"/>
    <property type="match status" value="1"/>
</dbReference>
<keyword evidence="3" id="KW-0808">Transferase</keyword>
<dbReference type="SUPFAM" id="SSF56672">
    <property type="entry name" value="DNA/RNA polymerases"/>
    <property type="match status" value="1"/>
</dbReference>
<evidence type="ECO:0000259" key="2">
    <source>
        <dbReference type="PROSITE" id="PS50878"/>
    </source>
</evidence>
<dbReference type="EMBL" id="BMAT01008407">
    <property type="protein sequence ID" value="GFR84553.1"/>
    <property type="molecule type" value="Genomic_DNA"/>
</dbReference>
<dbReference type="InterPro" id="IPR052055">
    <property type="entry name" value="Hepadnavirus_pol/RT"/>
</dbReference>
<name>A0AAV4GGC3_9GAST</name>
<keyword evidence="3" id="KW-0695">RNA-directed DNA polymerase</keyword>
<dbReference type="PANTHER" id="PTHR33050:SF7">
    <property type="entry name" value="RIBONUCLEASE H"/>
    <property type="match status" value="1"/>
</dbReference>
<evidence type="ECO:0000256" key="1">
    <source>
        <dbReference type="SAM" id="MobiDB-lite"/>
    </source>
</evidence>
<accession>A0AAV4GGC3</accession>
<keyword evidence="4" id="KW-1185">Reference proteome</keyword>
<keyword evidence="3" id="KW-0548">Nucleotidyltransferase</keyword>
<evidence type="ECO:0000313" key="3">
    <source>
        <dbReference type="EMBL" id="GFR84553.1"/>
    </source>
</evidence>
<sequence length="1175" mass="133675">MQGLFLTFASQINFLQSKYASLVVNSTFNAETSRLFRSFENNSAAFNDSSLRNVRVAAELAALSKRTTNTQRASYRVPKQGGDFRLITDLRYLNKHLQSKAVLYEDIKEVLPLAKPGDQFVTRGIKNGFFHVGVHNDFTKYLGFCWRNIYYEWCVLPFGLKLSPWLFGKTLRPIAQWLTSRGLKIVCYVDDFIVLDAPENIVASKDLLLATLKRLGLIVNFEKSQLNPSYEAKYIGYIIDTNKEKGKIWIKIPKARITRLKQDIRLALKNQRISARGLAKIAGQCISMSKAVLPAKLLLRNIYRLLSSRSSWQDTLTLDPPSVRDLHWWLEAVSAWKGRSFHSESKEMIQIATDASSLGWGGTIIGSCMEAQGAWDFQTSAKSSNYRELTAVYPTLHSFLPIIRDKTVTIFSDNITTVANINLMGSSHKDLSDIKKIWGLALRNSIAVQARYLPGKANSHTDYLSRLPQKYEWILHPHIFAFLNNLYGPHSTDWFASMSTTHCAAYNSLYLDPYTSGVDALEQADWDIHNNFVNPPFRLLTKVLSLIFLSGIARATRDGPLLLNNVIWDSPCNLGWTALQFDTLYGLDQSFFIFLETRESFQHATRILIEDHFQRFEDEQICSNQPITFSQELFTNTEEARLDSSQTPNDYDYSQDLFDDTDTRLNNSQAQRECAMNTQDFVQYILDCSPEPLEPTVLSESVATGNTLVSSPSISPSVSDPVGGEKNSSSEEKMMRILIEDRFQRFEDEQICSNQPITFFQELFTNTEEVRLGSSQTPNDYDYSQNLFDDTDTRLNNSQAQRECAMNTQDFVQYILDCSPEPLEPTVLSESVATGNTLVSSPSVSPSVSDPVGGEKNSSSEDDEVEKDEEARDPNYNPSGANEEVSAIKKRDKRDRRSRTGIEGPKLPRNDQRKYTRQDSLPNSTALSTVVCKTFFLETFQISNGRLSRALKTVATHNGPRADQRGRKEPKNKTPVHLIEELKNFMDSFRKYESHYCRVAGQCVPTGKKYFSVGLNTATLYKMYNEDCVSNFRQVVSQQVFRKTLKKGFRIGFHQPLKDTCKTCDKYKVQIAAELDREKVEALKAERDAHHIKAEQVTEQINKDKLKENTKVICFDLQKTMPTPVLTTNLVYYKRQLWTFNLGIHDENTGTAYMFMWHEGQASRGPNEIGSCLLR</sequence>
<dbReference type="InterPro" id="IPR000477">
    <property type="entry name" value="RT_dom"/>
</dbReference>
<organism evidence="3 4">
    <name type="scientific">Elysia marginata</name>
    <dbReference type="NCBI Taxonomy" id="1093978"/>
    <lineage>
        <taxon>Eukaryota</taxon>
        <taxon>Metazoa</taxon>
        <taxon>Spiralia</taxon>
        <taxon>Lophotrochozoa</taxon>
        <taxon>Mollusca</taxon>
        <taxon>Gastropoda</taxon>
        <taxon>Heterobranchia</taxon>
        <taxon>Euthyneura</taxon>
        <taxon>Panpulmonata</taxon>
        <taxon>Sacoglossa</taxon>
        <taxon>Placobranchoidea</taxon>
        <taxon>Plakobranchidae</taxon>
        <taxon>Elysia</taxon>
    </lineage>
</organism>
<dbReference type="PROSITE" id="PS50878">
    <property type="entry name" value="RT_POL"/>
    <property type="match status" value="1"/>
</dbReference>
<evidence type="ECO:0000313" key="4">
    <source>
        <dbReference type="Proteomes" id="UP000762676"/>
    </source>
</evidence>
<dbReference type="Proteomes" id="UP000762676">
    <property type="component" value="Unassembled WGS sequence"/>
</dbReference>
<feature type="region of interest" description="Disordered" evidence="1">
    <location>
        <begin position="708"/>
        <end position="731"/>
    </location>
</feature>
<feature type="domain" description="Reverse transcriptase" evidence="2">
    <location>
        <begin position="58"/>
        <end position="239"/>
    </location>
</feature>
<feature type="region of interest" description="Disordered" evidence="1">
    <location>
        <begin position="837"/>
        <end position="922"/>
    </location>
</feature>
<feature type="compositionally biased region" description="Low complexity" evidence="1">
    <location>
        <begin position="839"/>
        <end position="857"/>
    </location>
</feature>
<feature type="compositionally biased region" description="Low complexity" evidence="1">
    <location>
        <begin position="709"/>
        <end position="722"/>
    </location>
</feature>
<proteinExistence type="predicted"/>
<feature type="compositionally biased region" description="Basic residues" evidence="1">
    <location>
        <begin position="888"/>
        <end position="899"/>
    </location>
</feature>
<protein>
    <submittedName>
        <fullName evidence="3">Reverse transcriptase</fullName>
    </submittedName>
</protein>
<reference evidence="3 4" key="1">
    <citation type="journal article" date="2021" name="Elife">
        <title>Chloroplast acquisition without the gene transfer in kleptoplastic sea slugs, Plakobranchus ocellatus.</title>
        <authorList>
            <person name="Maeda T."/>
            <person name="Takahashi S."/>
            <person name="Yoshida T."/>
            <person name="Shimamura S."/>
            <person name="Takaki Y."/>
            <person name="Nagai Y."/>
            <person name="Toyoda A."/>
            <person name="Suzuki Y."/>
            <person name="Arimoto A."/>
            <person name="Ishii H."/>
            <person name="Satoh N."/>
            <person name="Nishiyama T."/>
            <person name="Hasebe M."/>
            <person name="Maruyama T."/>
            <person name="Minagawa J."/>
            <person name="Obokata J."/>
            <person name="Shigenobu S."/>
        </authorList>
    </citation>
    <scope>NUCLEOTIDE SEQUENCE [LARGE SCALE GENOMIC DNA]</scope>
</reference>